<gene>
    <name evidence="2" type="ORF">PCOR1329_LOCUS33367</name>
</gene>
<dbReference type="Proteomes" id="UP001189429">
    <property type="component" value="Unassembled WGS sequence"/>
</dbReference>
<evidence type="ECO:0000313" key="3">
    <source>
        <dbReference type="Proteomes" id="UP001189429"/>
    </source>
</evidence>
<reference evidence="2" key="1">
    <citation type="submission" date="2023-10" db="EMBL/GenBank/DDBJ databases">
        <authorList>
            <person name="Chen Y."/>
            <person name="Shah S."/>
            <person name="Dougan E. K."/>
            <person name="Thang M."/>
            <person name="Chan C."/>
        </authorList>
    </citation>
    <scope>NUCLEOTIDE SEQUENCE [LARGE SCALE GENOMIC DNA]</scope>
</reference>
<sequence length="515" mass="55637">MTRRRDAAGSIPVRHGAALAHVRDPQQAALLMRELQGGLDQACRTGTCCREVLGGQAQRVLGAATALVATVGGSTLAQGLARLRDDGQRVPPHLVRAWRELDAASALIRHPGAAERIVEVANSWLMQAVPVKFADEPHDAASDEAFASTGSVGAVATTDINAESDMCDSDPEDELQKRVNDKKGDKTQMVQDMKKMKAGFGYKSEQDMDDRLLKLEVATTDINAESDMCDSDPEDELQKGVNDKKGEKTQMVQDVKKMKAAFGYKSEQDMDDRLLKLEVKNVVVTNIVSEGPAGSSEGTADHSTDERCSLDGDPHAGVNAIDRAQLAGTVCSTQCTATPSDTASQSRLLEYLTNHEAALLSGCSEGHAAGVPPPRLDTNALGMWNTMGVMDEASLDEAANESVRNSKQNPMQGIQQPDNFVQQSVEPTAYEEGSDVSLSNRATAPADQHNAIPYFMEPTAHEDSSDAPKDETQVSEIVQVAVQATAVPPWECDDPEDDEDMRAHKRRFRARLKRS</sequence>
<organism evidence="2 3">
    <name type="scientific">Prorocentrum cordatum</name>
    <dbReference type="NCBI Taxonomy" id="2364126"/>
    <lineage>
        <taxon>Eukaryota</taxon>
        <taxon>Sar</taxon>
        <taxon>Alveolata</taxon>
        <taxon>Dinophyceae</taxon>
        <taxon>Prorocentrales</taxon>
        <taxon>Prorocentraceae</taxon>
        <taxon>Prorocentrum</taxon>
    </lineage>
</organism>
<accession>A0ABN9SXA4</accession>
<protein>
    <submittedName>
        <fullName evidence="2">Uncharacterized protein</fullName>
    </submittedName>
</protein>
<evidence type="ECO:0000313" key="2">
    <source>
        <dbReference type="EMBL" id="CAK0837075.1"/>
    </source>
</evidence>
<keyword evidence="3" id="KW-1185">Reference proteome</keyword>
<dbReference type="EMBL" id="CAUYUJ010014002">
    <property type="protein sequence ID" value="CAK0837075.1"/>
    <property type="molecule type" value="Genomic_DNA"/>
</dbReference>
<comment type="caution">
    <text evidence="2">The sequence shown here is derived from an EMBL/GenBank/DDBJ whole genome shotgun (WGS) entry which is preliminary data.</text>
</comment>
<proteinExistence type="predicted"/>
<evidence type="ECO:0000256" key="1">
    <source>
        <dbReference type="SAM" id="MobiDB-lite"/>
    </source>
</evidence>
<name>A0ABN9SXA4_9DINO</name>
<feature type="compositionally biased region" description="Basic residues" evidence="1">
    <location>
        <begin position="503"/>
        <end position="515"/>
    </location>
</feature>
<feature type="region of interest" description="Disordered" evidence="1">
    <location>
        <begin position="485"/>
        <end position="515"/>
    </location>
</feature>
<feature type="compositionally biased region" description="Acidic residues" evidence="1">
    <location>
        <begin position="491"/>
        <end position="500"/>
    </location>
</feature>